<accession>E6ZSN2</accession>
<protein>
    <submittedName>
        <fullName evidence="2">Uncharacterized protein</fullName>
    </submittedName>
</protein>
<dbReference type="AlphaFoldDB" id="E6ZSN2"/>
<dbReference type="HOGENOM" id="CLU_1295143_0_0_1"/>
<evidence type="ECO:0000313" key="2">
    <source>
        <dbReference type="EMBL" id="CBQ70239.1"/>
    </source>
</evidence>
<organism evidence="2 3">
    <name type="scientific">Sporisorium reilianum (strain SRZ2)</name>
    <name type="common">Maize head smut fungus</name>
    <dbReference type="NCBI Taxonomy" id="999809"/>
    <lineage>
        <taxon>Eukaryota</taxon>
        <taxon>Fungi</taxon>
        <taxon>Dikarya</taxon>
        <taxon>Basidiomycota</taxon>
        <taxon>Ustilaginomycotina</taxon>
        <taxon>Ustilaginomycetes</taxon>
        <taxon>Ustilaginales</taxon>
        <taxon>Ustilaginaceae</taxon>
        <taxon>Sporisorium</taxon>
    </lineage>
</organism>
<dbReference type="Proteomes" id="UP000008867">
    <property type="component" value="Chromosome 2"/>
</dbReference>
<keyword evidence="3" id="KW-1185">Reference proteome</keyword>
<keyword evidence="1" id="KW-0732">Signal</keyword>
<evidence type="ECO:0000313" key="3">
    <source>
        <dbReference type="Proteomes" id="UP000008867"/>
    </source>
</evidence>
<evidence type="ECO:0000256" key="1">
    <source>
        <dbReference type="SAM" id="SignalP"/>
    </source>
</evidence>
<name>E6ZSN2_SPORE</name>
<dbReference type="EMBL" id="FQ311441">
    <property type="protein sequence ID" value="CBQ70239.1"/>
    <property type="molecule type" value="Genomic_DNA"/>
</dbReference>
<reference evidence="2 3" key="1">
    <citation type="journal article" date="2010" name="Science">
        <title>Pathogenicity determinants in smut fungi revealed by genome comparison.</title>
        <authorList>
            <person name="Schirawski J."/>
            <person name="Mannhaupt G."/>
            <person name="Muench K."/>
            <person name="Brefort T."/>
            <person name="Schipper K."/>
            <person name="Doehlemann G."/>
            <person name="Di Stasio M."/>
            <person name="Roessel N."/>
            <person name="Mendoza-Mendoza A."/>
            <person name="Pester D."/>
            <person name="Mueller O."/>
            <person name="Winterberg B."/>
            <person name="Meyer E."/>
            <person name="Ghareeb H."/>
            <person name="Wollenberg T."/>
            <person name="Muensterkoetter M."/>
            <person name="Wong P."/>
            <person name="Walter M."/>
            <person name="Stukenbrock E."/>
            <person name="Gueldener U."/>
            <person name="Kahmann R."/>
        </authorList>
    </citation>
    <scope>NUCLEOTIDE SEQUENCE [LARGE SCALE GENOMIC DNA]</scope>
    <source>
        <strain evidence="3">SRZ2</strain>
    </source>
</reference>
<sequence length="213" mass="23379">MSVAFLSLLCSSSSSSSPPHPQLSDRRSDSRVCASALPLSRSSALYLNIGCDATTSLWLALPLYSLCIYAVAHFDPSQDPLSAATIFSSRRFCSILDNSPPLLALFLPTITSYTSEHLPRLSTSSSPSPFASNFLKLLSFLLRPNHPALDPTCLPPDSPLLRLEPTSWRHEAWRLHRLLPSPPRSFPLQPVSRTDAPDRSQSPTLVIHPFSCI</sequence>
<proteinExistence type="predicted"/>
<feature type="chain" id="PRO_5003214934" evidence="1">
    <location>
        <begin position="17"/>
        <end position="213"/>
    </location>
</feature>
<dbReference type="VEuPathDB" id="FungiDB:sr17065"/>
<feature type="signal peptide" evidence="1">
    <location>
        <begin position="1"/>
        <end position="16"/>
    </location>
</feature>
<gene>
    <name evidence="2" type="ORF">sr17065</name>
</gene>